<evidence type="ECO:0000313" key="2">
    <source>
        <dbReference type="Proteomes" id="UP001177021"/>
    </source>
</evidence>
<dbReference type="Proteomes" id="UP001177021">
    <property type="component" value="Unassembled WGS sequence"/>
</dbReference>
<evidence type="ECO:0000313" key="1">
    <source>
        <dbReference type="EMBL" id="CAJ2652991.1"/>
    </source>
</evidence>
<organism evidence="1 2">
    <name type="scientific">Trifolium pratense</name>
    <name type="common">Red clover</name>
    <dbReference type="NCBI Taxonomy" id="57577"/>
    <lineage>
        <taxon>Eukaryota</taxon>
        <taxon>Viridiplantae</taxon>
        <taxon>Streptophyta</taxon>
        <taxon>Embryophyta</taxon>
        <taxon>Tracheophyta</taxon>
        <taxon>Spermatophyta</taxon>
        <taxon>Magnoliopsida</taxon>
        <taxon>eudicotyledons</taxon>
        <taxon>Gunneridae</taxon>
        <taxon>Pentapetalae</taxon>
        <taxon>rosids</taxon>
        <taxon>fabids</taxon>
        <taxon>Fabales</taxon>
        <taxon>Fabaceae</taxon>
        <taxon>Papilionoideae</taxon>
        <taxon>50 kb inversion clade</taxon>
        <taxon>NPAAA clade</taxon>
        <taxon>Hologalegina</taxon>
        <taxon>IRL clade</taxon>
        <taxon>Trifolieae</taxon>
        <taxon>Trifolium</taxon>
    </lineage>
</organism>
<accession>A0ACB0K6X8</accession>
<protein>
    <submittedName>
        <fullName evidence="1">Uncharacterized protein</fullName>
    </submittedName>
</protein>
<gene>
    <name evidence="1" type="ORF">MILVUS5_LOCUS20399</name>
</gene>
<dbReference type="EMBL" id="CASHSV030000206">
    <property type="protein sequence ID" value="CAJ2652991.1"/>
    <property type="molecule type" value="Genomic_DNA"/>
</dbReference>
<proteinExistence type="predicted"/>
<reference evidence="1" key="1">
    <citation type="submission" date="2023-10" db="EMBL/GenBank/DDBJ databases">
        <authorList>
            <person name="Rodriguez Cubillos JULIANA M."/>
            <person name="De Vega J."/>
        </authorList>
    </citation>
    <scope>NUCLEOTIDE SEQUENCE</scope>
</reference>
<keyword evidence="2" id="KW-1185">Reference proteome</keyword>
<name>A0ACB0K6X8_TRIPR</name>
<comment type="caution">
    <text evidence="1">The sequence shown here is derived from an EMBL/GenBank/DDBJ whole genome shotgun (WGS) entry which is preliminary data.</text>
</comment>
<sequence>MARKFECVKDINDGKDLWKISVKVKEKWSNLKDGKQSIELLVFDHKGDDISVFIPHEVIQNNEQLIDLSVNNTYTMQNFQVSKNDDLYKTSNHVYKLRFNGGTIVKDVNVQKIGDAVTNIKPFTEIANLDFHENLLYDVIGLVDQVGYSQPTHGNRKVQVNLTLRDLGNIPIACTLWQNYALKFFNVQNEAKGDPIIVFMKYAKIKKEGKWPLTISNTWNTTKLFINEEVPEIIDFKKRLLAGIENGTVDRFAETPTQMMSQSYGSSQYTPQQTFMHNAELITLTKMVQLPQETKCVTIIKTIKIKPTNYGWYYMTCFKCPKQCFGAAPPFICGDGHETEAEILRYKLDVEVGDGDVMATFVFWDRECEQLIGKSATVLRAQMLQDGITDPLDYPEEIDLITGKKIAVKVKWQPKWKTGSVIQINQGDDFINEIAAMFSPADAPQGQIQDDKSTLLIEDNSTAESIVQKKDEVEPTDTDADVADGDEIVIPTFSLSASDEIDPDILGMKTPSKRSGNDLMSTPHNAELEDVIGEKQSSTKMLKVGGKASGKKGLKVPKKE</sequence>